<sequence>MNKARNISFYKIMTAGYISAEAYRALKPKTSLCELRFDECRNYSPRVQKCLESLFDDDDIIESLYLQEQLDQDLTSGNNQLISWIDNQIKDNYSNILEVLNQIGIKQFLAGYLFSSSRSLYTRNFITEDNLEDIRLFIYACRGAYKKILEDREGLGNLANTVEKTYFYENSRLEEGMMASEPFEDYYNDGSSIVANLSKKGHVTVDEDALSKEHPENKKYIIYLNRLDDEQFYEFEQFFEARIEEKSIRARNCITYIGLREFCVNYLFAEDLKLLNIRNFGKKSVYDLRGIREKVIEYINNSISIVDSSIKEEIKVVEEIPVVLTLKEKLGDAQYSALQKVLYQKVETLSVRSKNGIINYKGDFIEDFVHQGMDIKKIRFIGRKSEEEISHVVEYIKDMANNMSERSWTKEETFIIEKRNLYGDYLDKFSFEYFKEHRHLPMFHILENLIRNGTQHRDLAMLNSNTPLFEGEQSLSYEEIADDFDISRERVRQICTKCNKQLHSVDPNDINKAARNYSKLLSQKTDWQYILESTESLNWFDASFVDSIRQDEKCNLSKNFILLALSILCKENFEIVGADPLPIYTKFKLDWNNTYIVNRTITEAFDFYTLSNLLEEKESELTEDITLSVQEMLLDTFFEAWNDFDTDKVEMISELLTKIFINEFGKIPDDDFKFTLEGKKVVRTTDLMYDMLSENGNPMSAQELYDVINSIYPNRYKSPISIKQLVNTDPRMCHVGTDNLISLIEWNHVKLGGVRDIIAQFLADFEQPQCLSVIVEHVQKYRKTSENSIRTTMGSGEQFVVFAGGYYGLKDKVYDRWYYLSEAEKNFLDRIKQLEQFIKDTGHFPFSLSEDAKEAQLYVWWIKVRNRKNLGKEQSMEVNRILQQYAMCPSSRRDNAWFDFCLRYKTFVERNGRKPSKSGYNEYDLYQWFEKAVEDFSNGDLKPNQEKAYLELCNSL</sequence>
<evidence type="ECO:0000313" key="3">
    <source>
        <dbReference type="Proteomes" id="UP000029533"/>
    </source>
</evidence>
<dbReference type="SUPFAM" id="SSF88659">
    <property type="entry name" value="Sigma3 and sigma4 domains of RNA polymerase sigma factors"/>
    <property type="match status" value="1"/>
</dbReference>
<organism evidence="2 3">
    <name type="scientific">Prevotella histicola JCM 15637 = DNF00424</name>
    <dbReference type="NCBI Taxonomy" id="1236504"/>
    <lineage>
        <taxon>Bacteria</taxon>
        <taxon>Pseudomonadati</taxon>
        <taxon>Bacteroidota</taxon>
        <taxon>Bacteroidia</taxon>
        <taxon>Bacteroidales</taxon>
        <taxon>Prevotellaceae</taxon>
        <taxon>Prevotella</taxon>
    </lineage>
</organism>
<dbReference type="EMBL" id="JRNJ01000025">
    <property type="protein sequence ID" value="KGF29877.1"/>
    <property type="molecule type" value="Genomic_DNA"/>
</dbReference>
<gene>
    <name evidence="2" type="ORF">HMPREF2132_02165</name>
</gene>
<dbReference type="Gene3D" id="1.10.10.10">
    <property type="entry name" value="Winged helix-like DNA-binding domain superfamily/Winged helix DNA-binding domain"/>
    <property type="match status" value="1"/>
</dbReference>
<accession>A0AAW3FIG4</accession>
<dbReference type="InterPro" id="IPR013324">
    <property type="entry name" value="RNA_pol_sigma_r3/r4-like"/>
</dbReference>
<proteinExistence type="predicted"/>
<dbReference type="GO" id="GO:0003700">
    <property type="term" value="F:DNA-binding transcription factor activity"/>
    <property type="evidence" value="ECO:0007669"/>
    <property type="project" value="InterPro"/>
</dbReference>
<evidence type="ECO:0000313" key="2">
    <source>
        <dbReference type="EMBL" id="KGF29877.1"/>
    </source>
</evidence>
<dbReference type="InterPro" id="IPR007630">
    <property type="entry name" value="RNA_pol_sigma70_r4"/>
</dbReference>
<dbReference type="GO" id="GO:0006352">
    <property type="term" value="P:DNA-templated transcription initiation"/>
    <property type="evidence" value="ECO:0007669"/>
    <property type="project" value="InterPro"/>
</dbReference>
<comment type="caution">
    <text evidence="2">The sequence shown here is derived from an EMBL/GenBank/DDBJ whole genome shotgun (WGS) entry which is preliminary data.</text>
</comment>
<dbReference type="AlphaFoldDB" id="A0AAW3FIG4"/>
<dbReference type="InterPro" id="IPR036388">
    <property type="entry name" value="WH-like_DNA-bd_sf"/>
</dbReference>
<dbReference type="Proteomes" id="UP000029533">
    <property type="component" value="Unassembled WGS sequence"/>
</dbReference>
<reference evidence="2 3" key="1">
    <citation type="submission" date="2014-07" db="EMBL/GenBank/DDBJ databases">
        <authorList>
            <person name="McCorrison J."/>
            <person name="Sanka R."/>
            <person name="Torralba M."/>
            <person name="Gillis M."/>
            <person name="Haft D.H."/>
            <person name="Methe B."/>
            <person name="Sutton G."/>
            <person name="Nelson K.E."/>
        </authorList>
    </citation>
    <scope>NUCLEOTIDE SEQUENCE [LARGE SCALE GENOMIC DNA]</scope>
    <source>
        <strain evidence="2 3">DNF00424</strain>
    </source>
</reference>
<dbReference type="Pfam" id="PF04545">
    <property type="entry name" value="Sigma70_r4"/>
    <property type="match status" value="1"/>
</dbReference>
<protein>
    <recommendedName>
        <fullName evidence="1">RNA polymerase sigma-70 region 4 domain-containing protein</fullName>
    </recommendedName>
</protein>
<evidence type="ECO:0000259" key="1">
    <source>
        <dbReference type="Pfam" id="PF04545"/>
    </source>
</evidence>
<feature type="domain" description="RNA polymerase sigma-70 region 4" evidence="1">
    <location>
        <begin position="472"/>
        <end position="502"/>
    </location>
</feature>
<name>A0AAW3FIG4_9BACT</name>